<proteinExistence type="predicted"/>
<evidence type="ECO:0008006" key="3">
    <source>
        <dbReference type="Google" id="ProtNLM"/>
    </source>
</evidence>
<organism evidence="1 2">
    <name type="scientific">Streptomyces thermospinosisporus</name>
    <dbReference type="NCBI Taxonomy" id="161482"/>
    <lineage>
        <taxon>Bacteria</taxon>
        <taxon>Bacillati</taxon>
        <taxon>Actinomycetota</taxon>
        <taxon>Actinomycetes</taxon>
        <taxon>Kitasatosporales</taxon>
        <taxon>Streptomycetaceae</taxon>
        <taxon>Streptomyces</taxon>
    </lineage>
</organism>
<evidence type="ECO:0000313" key="2">
    <source>
        <dbReference type="Proteomes" id="UP001500973"/>
    </source>
</evidence>
<evidence type="ECO:0000313" key="1">
    <source>
        <dbReference type="EMBL" id="GAA1422848.1"/>
    </source>
</evidence>
<name>A0ABN1YUP3_9ACTN</name>
<reference evidence="1 2" key="1">
    <citation type="journal article" date="2019" name="Int. J. Syst. Evol. Microbiol.">
        <title>The Global Catalogue of Microorganisms (GCM) 10K type strain sequencing project: providing services to taxonomists for standard genome sequencing and annotation.</title>
        <authorList>
            <consortium name="The Broad Institute Genomics Platform"/>
            <consortium name="The Broad Institute Genome Sequencing Center for Infectious Disease"/>
            <person name="Wu L."/>
            <person name="Ma J."/>
        </authorList>
    </citation>
    <scope>NUCLEOTIDE SEQUENCE [LARGE SCALE GENOMIC DNA]</scope>
    <source>
        <strain evidence="1 2">JCM 11756</strain>
    </source>
</reference>
<comment type="caution">
    <text evidence="1">The sequence shown here is derived from an EMBL/GenBank/DDBJ whole genome shotgun (WGS) entry which is preliminary data.</text>
</comment>
<dbReference type="EMBL" id="BAAAIZ010000032">
    <property type="protein sequence ID" value="GAA1422848.1"/>
    <property type="molecule type" value="Genomic_DNA"/>
</dbReference>
<sequence>MKRIMLSHALEQGVLVLSIHDVVDGGRGALLTEITDLVHACKPAPVVIILADPAANRTALGVVLRAHRLCSSLGIMMSVATHSALARRRLEEDADTSGIRLVVHARTDTAIATTAYTAAA</sequence>
<protein>
    <recommendedName>
        <fullName evidence="3">Recombinase family protein</fullName>
    </recommendedName>
</protein>
<dbReference type="Proteomes" id="UP001500973">
    <property type="component" value="Unassembled WGS sequence"/>
</dbReference>
<gene>
    <name evidence="1" type="ORF">GCM10009601_24990</name>
</gene>
<keyword evidence="2" id="KW-1185">Reference proteome</keyword>
<accession>A0ABN1YUP3</accession>